<dbReference type="Gene3D" id="3.40.50.1000">
    <property type="entry name" value="HAD superfamily/HAD-like"/>
    <property type="match status" value="1"/>
</dbReference>
<dbReference type="NCBIfam" id="TIGR01662">
    <property type="entry name" value="HAD-SF-IIIA"/>
    <property type="match status" value="1"/>
</dbReference>
<reference evidence="1 2" key="1">
    <citation type="journal article" date="2020" name="Int. J. Syst. Evol. Microbiol.">
        <title>Description of Erysipelothrix piscisicarius sp. nov., an emergent fish pathogen, and assessment of virulence using a tiger barb (Puntigrus tetrazona) infection model.</title>
        <authorList>
            <person name="Pomaranski E.K."/>
            <person name="Griffin M.J."/>
            <person name="Camus A.C."/>
            <person name="Armwood A.R."/>
            <person name="Shelley J."/>
            <person name="Waldbieser G.C."/>
            <person name="LaFrentz B.R."/>
            <person name="Garcia J.C."/>
            <person name="Yanong R."/>
            <person name="Soto E."/>
        </authorList>
    </citation>
    <scope>NUCLEOTIDE SEQUENCE [LARGE SCALE GENOMIC DNA]</scope>
    <source>
        <strain evidence="1 2">15TAL0474</strain>
    </source>
</reference>
<dbReference type="SFLD" id="SFLDG01135">
    <property type="entry name" value="C1.5.6:_HAD__Beta-PGM__Phospha"/>
    <property type="match status" value="1"/>
</dbReference>
<gene>
    <name evidence="1" type="ORF">EEI45_07665</name>
</gene>
<evidence type="ECO:0000313" key="1">
    <source>
        <dbReference type="EMBL" id="AZK44617.1"/>
    </source>
</evidence>
<dbReference type="Gene3D" id="1.10.150.240">
    <property type="entry name" value="Putative phosphatase, domain 2"/>
    <property type="match status" value="1"/>
</dbReference>
<sequence length="214" mass="24318">MAFIFDLDGTLLDSIDDLGNNLNTVLQRHGLPTYDRTQYKKFVGNGMKKLVERALPSDYEGFERILEEYLDEYSHHYTEASVPYDKVCETLKTLNQRNIPIAICTNKKQEYTDGIVKHYYGDIDFVATIGDSFDGKHKPNPYYPLTIASKMAIDPSLIYFVGDSDVDMKTAKNAGMIPVGVSWGFRSVEELREHGAQYIIDSIEDVLSLPRLTK</sequence>
<dbReference type="InterPro" id="IPR023198">
    <property type="entry name" value="PGP-like_dom2"/>
</dbReference>
<dbReference type="PANTHER" id="PTHR43434">
    <property type="entry name" value="PHOSPHOGLYCOLATE PHOSPHATASE"/>
    <property type="match status" value="1"/>
</dbReference>
<dbReference type="Pfam" id="PF13419">
    <property type="entry name" value="HAD_2"/>
    <property type="match status" value="1"/>
</dbReference>
<dbReference type="GO" id="GO:0005829">
    <property type="term" value="C:cytosol"/>
    <property type="evidence" value="ECO:0007669"/>
    <property type="project" value="TreeGrafter"/>
</dbReference>
<dbReference type="InterPro" id="IPR006439">
    <property type="entry name" value="HAD-SF_hydro_IA"/>
</dbReference>
<dbReference type="NCBIfam" id="TIGR01549">
    <property type="entry name" value="HAD-SF-IA-v1"/>
    <property type="match status" value="1"/>
</dbReference>
<dbReference type="InterPro" id="IPR041492">
    <property type="entry name" value="HAD_2"/>
</dbReference>
<dbReference type="EMBL" id="CP034234">
    <property type="protein sequence ID" value="AZK44617.1"/>
    <property type="molecule type" value="Genomic_DNA"/>
</dbReference>
<dbReference type="PANTHER" id="PTHR43434:SF1">
    <property type="entry name" value="PHOSPHOGLYCOLATE PHOSPHATASE"/>
    <property type="match status" value="1"/>
</dbReference>
<dbReference type="SFLD" id="SFLDG01129">
    <property type="entry name" value="C1.5:_HAD__Beta-PGM__Phosphata"/>
    <property type="match status" value="1"/>
</dbReference>
<dbReference type="Proteomes" id="UP000278804">
    <property type="component" value="Chromosome"/>
</dbReference>
<dbReference type="SFLD" id="SFLDS00003">
    <property type="entry name" value="Haloacid_Dehalogenase"/>
    <property type="match status" value="1"/>
</dbReference>
<dbReference type="SUPFAM" id="SSF56784">
    <property type="entry name" value="HAD-like"/>
    <property type="match status" value="1"/>
</dbReference>
<name>A0A3Q8S851_9FIRM</name>
<dbReference type="InterPro" id="IPR006549">
    <property type="entry name" value="HAD-SF_hydro_IIIA"/>
</dbReference>
<dbReference type="InterPro" id="IPR023214">
    <property type="entry name" value="HAD_sf"/>
</dbReference>
<dbReference type="RefSeq" id="WP_125164775.1">
    <property type="nucleotide sequence ID" value="NZ_CP034234.1"/>
</dbReference>
<evidence type="ECO:0000313" key="2">
    <source>
        <dbReference type="Proteomes" id="UP000278804"/>
    </source>
</evidence>
<dbReference type="GO" id="GO:0008967">
    <property type="term" value="F:phosphoglycolate phosphatase activity"/>
    <property type="evidence" value="ECO:0007669"/>
    <property type="project" value="TreeGrafter"/>
</dbReference>
<proteinExistence type="predicted"/>
<keyword evidence="1" id="KW-0378">Hydrolase</keyword>
<keyword evidence="2" id="KW-1185">Reference proteome</keyword>
<dbReference type="KEGG" id="eri:EEI45_07665"/>
<protein>
    <submittedName>
        <fullName evidence="1">HAD family hydrolase</fullName>
    </submittedName>
</protein>
<dbReference type="GO" id="GO:0006281">
    <property type="term" value="P:DNA repair"/>
    <property type="evidence" value="ECO:0007669"/>
    <property type="project" value="TreeGrafter"/>
</dbReference>
<dbReference type="InterPro" id="IPR050155">
    <property type="entry name" value="HAD-like_hydrolase_sf"/>
</dbReference>
<dbReference type="AlphaFoldDB" id="A0A3Q8S851"/>
<accession>A0A3Q8S851</accession>
<dbReference type="InterPro" id="IPR036412">
    <property type="entry name" value="HAD-like_sf"/>
</dbReference>
<organism evidence="1 2">
    <name type="scientific">Erysipelothrix piscisicarius</name>
    <dbReference type="NCBI Taxonomy" id="2485784"/>
    <lineage>
        <taxon>Bacteria</taxon>
        <taxon>Bacillati</taxon>
        <taxon>Bacillota</taxon>
        <taxon>Erysipelotrichia</taxon>
        <taxon>Erysipelotrichales</taxon>
        <taxon>Erysipelotrichaceae</taxon>
        <taxon>Erysipelothrix</taxon>
    </lineage>
</organism>